<dbReference type="InterPro" id="IPR036509">
    <property type="entry name" value="Met_Sox_Rdtase_MsrA_sf"/>
</dbReference>
<name>A0A432MGG7_9BACT</name>
<feature type="compositionally biased region" description="Pro residues" evidence="5">
    <location>
        <begin position="54"/>
        <end position="63"/>
    </location>
</feature>
<evidence type="ECO:0000259" key="7">
    <source>
        <dbReference type="Pfam" id="PF01625"/>
    </source>
</evidence>
<reference evidence="8 9" key="2">
    <citation type="submission" date="2019-01" db="EMBL/GenBank/DDBJ databases">
        <title>Tautonia sociabilis, a novel thermotolerant planctomycete of Isosphaeraceae family, isolated from a 4000 m deep subterranean habitat.</title>
        <authorList>
            <person name="Kovaleva O.L."/>
            <person name="Elcheninov A.G."/>
            <person name="Van Heerden E."/>
            <person name="Toshchakov S.V."/>
            <person name="Novikov A."/>
            <person name="Bonch-Osmolovskaya E.A."/>
            <person name="Kublanov I.V."/>
        </authorList>
    </citation>
    <scope>NUCLEOTIDE SEQUENCE [LARGE SCALE GENOMIC DNA]</scope>
    <source>
        <strain evidence="8 9">GM2012</strain>
    </source>
</reference>
<evidence type="ECO:0000256" key="2">
    <source>
        <dbReference type="ARBA" id="ARBA00047806"/>
    </source>
</evidence>
<dbReference type="Proteomes" id="UP000280296">
    <property type="component" value="Unassembled WGS sequence"/>
</dbReference>
<feature type="compositionally biased region" description="Pro residues" evidence="5">
    <location>
        <begin position="21"/>
        <end position="31"/>
    </location>
</feature>
<evidence type="ECO:0000256" key="3">
    <source>
        <dbReference type="ARBA" id="ARBA00048782"/>
    </source>
</evidence>
<feature type="region of interest" description="Disordered" evidence="5">
    <location>
        <begin position="16"/>
        <end position="65"/>
    </location>
</feature>
<keyword evidence="6" id="KW-0732">Signal</keyword>
<feature type="chain" id="PRO_5019568901" description="Peptide methionine sulfoxide reductase MsrA" evidence="6">
    <location>
        <begin position="22"/>
        <end position="239"/>
    </location>
</feature>
<dbReference type="GO" id="GO:0008113">
    <property type="term" value="F:peptide-methionine (S)-S-oxide reductase activity"/>
    <property type="evidence" value="ECO:0007669"/>
    <property type="project" value="UniProtKB-UniRule"/>
</dbReference>
<gene>
    <name evidence="4 8" type="primary">msrA</name>
    <name evidence="8" type="ORF">TsocGM_17555</name>
</gene>
<dbReference type="Gene3D" id="3.30.1060.10">
    <property type="entry name" value="Peptide methionine sulphoxide reductase MsrA"/>
    <property type="match status" value="1"/>
</dbReference>
<feature type="signal peptide" evidence="6">
    <location>
        <begin position="1"/>
        <end position="21"/>
    </location>
</feature>
<reference evidence="8 9" key="1">
    <citation type="submission" date="2018-12" db="EMBL/GenBank/DDBJ databases">
        <authorList>
            <person name="Toschakov S.V."/>
        </authorList>
    </citation>
    <scope>NUCLEOTIDE SEQUENCE [LARGE SCALE GENOMIC DNA]</scope>
    <source>
        <strain evidence="8 9">GM2012</strain>
    </source>
</reference>
<comment type="function">
    <text evidence="4">Has an important function as a repair enzyme for proteins that have been inactivated by oxidation. Catalyzes the reversible oxidation-reduction of methionine sulfoxide in proteins to methionine.</text>
</comment>
<dbReference type="EC" id="1.8.4.11" evidence="4"/>
<feature type="active site" evidence="4">
    <location>
        <position position="74"/>
    </location>
</feature>
<evidence type="ECO:0000256" key="1">
    <source>
        <dbReference type="ARBA" id="ARBA00023002"/>
    </source>
</evidence>
<evidence type="ECO:0000256" key="4">
    <source>
        <dbReference type="HAMAP-Rule" id="MF_01401"/>
    </source>
</evidence>
<dbReference type="InterPro" id="IPR002569">
    <property type="entry name" value="Met_Sox_Rdtase_MsrA_dom"/>
</dbReference>
<dbReference type="AlphaFoldDB" id="A0A432MGG7"/>
<keyword evidence="1 4" id="KW-0560">Oxidoreductase</keyword>
<dbReference type="NCBIfam" id="TIGR00401">
    <property type="entry name" value="msrA"/>
    <property type="match status" value="1"/>
</dbReference>
<comment type="catalytic activity">
    <reaction evidence="3 4">
        <text>[thioredoxin]-disulfide + L-methionine + H2O = L-methionine (S)-S-oxide + [thioredoxin]-dithiol</text>
        <dbReference type="Rhea" id="RHEA:19993"/>
        <dbReference type="Rhea" id="RHEA-COMP:10698"/>
        <dbReference type="Rhea" id="RHEA-COMP:10700"/>
        <dbReference type="ChEBI" id="CHEBI:15377"/>
        <dbReference type="ChEBI" id="CHEBI:29950"/>
        <dbReference type="ChEBI" id="CHEBI:50058"/>
        <dbReference type="ChEBI" id="CHEBI:57844"/>
        <dbReference type="ChEBI" id="CHEBI:58772"/>
        <dbReference type="EC" id="1.8.4.11"/>
    </reaction>
</comment>
<organism evidence="8 9">
    <name type="scientific">Tautonia sociabilis</name>
    <dbReference type="NCBI Taxonomy" id="2080755"/>
    <lineage>
        <taxon>Bacteria</taxon>
        <taxon>Pseudomonadati</taxon>
        <taxon>Planctomycetota</taxon>
        <taxon>Planctomycetia</taxon>
        <taxon>Isosphaerales</taxon>
        <taxon>Isosphaeraceae</taxon>
        <taxon>Tautonia</taxon>
    </lineage>
</organism>
<dbReference type="GO" id="GO:0033744">
    <property type="term" value="F:L-methionine:thioredoxin-disulfide S-oxidoreductase activity"/>
    <property type="evidence" value="ECO:0007669"/>
    <property type="project" value="RHEA"/>
</dbReference>
<evidence type="ECO:0000256" key="5">
    <source>
        <dbReference type="SAM" id="MobiDB-lite"/>
    </source>
</evidence>
<dbReference type="HAMAP" id="MF_01401">
    <property type="entry name" value="MsrA"/>
    <property type="match status" value="1"/>
</dbReference>
<dbReference type="RefSeq" id="WP_126726765.1">
    <property type="nucleotide sequence ID" value="NZ_RYZH01000036.1"/>
</dbReference>
<dbReference type="PANTHER" id="PTHR43774:SF1">
    <property type="entry name" value="PEPTIDE METHIONINE SULFOXIDE REDUCTASE MSRA 2"/>
    <property type="match status" value="1"/>
</dbReference>
<comment type="caution">
    <text evidence="8">The sequence shown here is derived from an EMBL/GenBank/DDBJ whole genome shotgun (WGS) entry which is preliminary data.</text>
</comment>
<dbReference type="PANTHER" id="PTHR43774">
    <property type="entry name" value="PEPTIDE METHIONINE SULFOXIDE REDUCTASE"/>
    <property type="match status" value="1"/>
</dbReference>
<protein>
    <recommendedName>
        <fullName evidence="4">Peptide methionine sulfoxide reductase MsrA</fullName>
        <shortName evidence="4">Protein-methionine-S-oxide reductase</shortName>
        <ecNumber evidence="4">1.8.4.11</ecNumber>
    </recommendedName>
    <alternativeName>
        <fullName evidence="4">Peptide-methionine (S)-S-oxide reductase</fullName>
        <shortName evidence="4">Peptide Met(O) reductase</shortName>
    </alternativeName>
</protein>
<evidence type="ECO:0000256" key="6">
    <source>
        <dbReference type="SAM" id="SignalP"/>
    </source>
</evidence>
<dbReference type="OrthoDB" id="4174719at2"/>
<accession>A0A432MGG7</accession>
<comment type="similarity">
    <text evidence="4">Belongs to the MsrA Met sulfoxide reductase family.</text>
</comment>
<evidence type="ECO:0000313" key="9">
    <source>
        <dbReference type="Proteomes" id="UP000280296"/>
    </source>
</evidence>
<feature type="compositionally biased region" description="Basic and acidic residues" evidence="5">
    <location>
        <begin position="33"/>
        <end position="43"/>
    </location>
</feature>
<proteinExistence type="inferred from homology"/>
<evidence type="ECO:0000313" key="8">
    <source>
        <dbReference type="EMBL" id="RUL85827.1"/>
    </source>
</evidence>
<dbReference type="EMBL" id="RYZH01000036">
    <property type="protein sequence ID" value="RUL85827.1"/>
    <property type="molecule type" value="Genomic_DNA"/>
</dbReference>
<feature type="domain" description="Peptide methionine sulphoxide reductase MsrA" evidence="7">
    <location>
        <begin position="68"/>
        <end position="220"/>
    </location>
</feature>
<dbReference type="SUPFAM" id="SSF55068">
    <property type="entry name" value="Peptide methionine sulfoxide reductase"/>
    <property type="match status" value="1"/>
</dbReference>
<sequence>MTIACSTALLLAIAGASPAPAQEPAPSPPPQEQGDRPADRPTEEPAVEPEQEPTPEPKPPVSPEPRLATFGGGCFWCTEAVFEMVKGVHDVVSGYSGGRVPFPSYEQVCSGLTGHAEVVQITYDPSIISYTELLEIFWKTHDPTTLNRQGPDIGTQYRSIILAHDEEQLRIAQELKTKLNEAKVFRKPVVTQVVPFQAFFPAEPYHQDYFRKHPDAAYCQFQIIPKLQKFSNVFRDKMK</sequence>
<keyword evidence="9" id="KW-1185">Reference proteome</keyword>
<dbReference type="Pfam" id="PF01625">
    <property type="entry name" value="PMSR"/>
    <property type="match status" value="1"/>
</dbReference>
<comment type="catalytic activity">
    <reaction evidence="2 4">
        <text>L-methionyl-[protein] + [thioredoxin]-disulfide + H2O = L-methionyl-(S)-S-oxide-[protein] + [thioredoxin]-dithiol</text>
        <dbReference type="Rhea" id="RHEA:14217"/>
        <dbReference type="Rhea" id="RHEA-COMP:10698"/>
        <dbReference type="Rhea" id="RHEA-COMP:10700"/>
        <dbReference type="Rhea" id="RHEA-COMP:12313"/>
        <dbReference type="Rhea" id="RHEA-COMP:12315"/>
        <dbReference type="ChEBI" id="CHEBI:15377"/>
        <dbReference type="ChEBI" id="CHEBI:16044"/>
        <dbReference type="ChEBI" id="CHEBI:29950"/>
        <dbReference type="ChEBI" id="CHEBI:44120"/>
        <dbReference type="ChEBI" id="CHEBI:50058"/>
        <dbReference type="EC" id="1.8.4.11"/>
    </reaction>
</comment>